<evidence type="ECO:0000313" key="3">
    <source>
        <dbReference type="WBParaSite" id="SPAL_0000768600.1"/>
    </source>
</evidence>
<keyword evidence="1" id="KW-1133">Transmembrane helix</keyword>
<name>A0A0N5BP58_STREA</name>
<organism evidence="2 3">
    <name type="scientific">Strongyloides papillosus</name>
    <name type="common">Intestinal threadworm</name>
    <dbReference type="NCBI Taxonomy" id="174720"/>
    <lineage>
        <taxon>Eukaryota</taxon>
        <taxon>Metazoa</taxon>
        <taxon>Ecdysozoa</taxon>
        <taxon>Nematoda</taxon>
        <taxon>Chromadorea</taxon>
        <taxon>Rhabditida</taxon>
        <taxon>Tylenchina</taxon>
        <taxon>Panagrolaimomorpha</taxon>
        <taxon>Strongyloidoidea</taxon>
        <taxon>Strongyloididae</taxon>
        <taxon>Strongyloides</taxon>
    </lineage>
</organism>
<evidence type="ECO:0000256" key="1">
    <source>
        <dbReference type="SAM" id="Phobius"/>
    </source>
</evidence>
<sequence length="123" mass="14036">MSKNKANNSNSKLSTSDKIFNKLNSIVEDLPWSLIKTFGSVLIIVLVLSVYTNVFHSSFRVFQSLSTRDSIGLLKFSLIPNDTCFNDYNNLINSQKRNYSTVDYKKDIHKTKKIALFSHPSIQ</sequence>
<dbReference type="STRING" id="174720.A0A0N5BP58"/>
<evidence type="ECO:0000313" key="2">
    <source>
        <dbReference type="Proteomes" id="UP000046392"/>
    </source>
</evidence>
<dbReference type="AlphaFoldDB" id="A0A0N5BP58"/>
<dbReference type="WBParaSite" id="SPAL_0000768600.1">
    <property type="protein sequence ID" value="SPAL_0000768600.1"/>
    <property type="gene ID" value="SPAL_0000768600"/>
</dbReference>
<keyword evidence="1" id="KW-0472">Membrane</keyword>
<keyword evidence="2" id="KW-1185">Reference proteome</keyword>
<proteinExistence type="predicted"/>
<feature type="transmembrane region" description="Helical" evidence="1">
    <location>
        <begin position="30"/>
        <end position="51"/>
    </location>
</feature>
<reference evidence="3" key="1">
    <citation type="submission" date="2017-02" db="UniProtKB">
        <authorList>
            <consortium name="WormBaseParasite"/>
        </authorList>
    </citation>
    <scope>IDENTIFICATION</scope>
</reference>
<keyword evidence="1" id="KW-0812">Transmembrane</keyword>
<accession>A0A0N5BP58</accession>
<protein>
    <submittedName>
        <fullName evidence="3">Uncharacterized protein</fullName>
    </submittedName>
</protein>
<dbReference type="Proteomes" id="UP000046392">
    <property type="component" value="Unplaced"/>
</dbReference>